<sequence length="106" mass="10838">MGRSRLCVCASGRTVVQAKEAGGEDGLKLGVGGVGAGVGRGVCLDALGERVDDCPVRRERRQAEVECPAKTDGGQGGGVVALGHECLQGCVQRGVITVLARQYSTL</sequence>
<name>A0A2G8SRW2_9APHY</name>
<dbReference type="AlphaFoldDB" id="A0A2G8SRW2"/>
<proteinExistence type="predicted"/>
<dbReference type="EMBL" id="AYKW01000001">
    <property type="protein sequence ID" value="PIL36509.1"/>
    <property type="molecule type" value="Genomic_DNA"/>
</dbReference>
<dbReference type="Proteomes" id="UP000230002">
    <property type="component" value="Unassembled WGS sequence"/>
</dbReference>
<evidence type="ECO:0000313" key="2">
    <source>
        <dbReference type="Proteomes" id="UP000230002"/>
    </source>
</evidence>
<evidence type="ECO:0000313" key="1">
    <source>
        <dbReference type="EMBL" id="PIL36509.1"/>
    </source>
</evidence>
<organism evidence="1 2">
    <name type="scientific">Ganoderma sinense ZZ0214-1</name>
    <dbReference type="NCBI Taxonomy" id="1077348"/>
    <lineage>
        <taxon>Eukaryota</taxon>
        <taxon>Fungi</taxon>
        <taxon>Dikarya</taxon>
        <taxon>Basidiomycota</taxon>
        <taxon>Agaricomycotina</taxon>
        <taxon>Agaricomycetes</taxon>
        <taxon>Polyporales</taxon>
        <taxon>Polyporaceae</taxon>
        <taxon>Ganoderma</taxon>
    </lineage>
</organism>
<reference evidence="1 2" key="1">
    <citation type="journal article" date="2015" name="Sci. Rep.">
        <title>Chromosome-level genome map provides insights into diverse defense mechanisms in the medicinal fungus Ganoderma sinense.</title>
        <authorList>
            <person name="Zhu Y."/>
            <person name="Xu J."/>
            <person name="Sun C."/>
            <person name="Zhou S."/>
            <person name="Xu H."/>
            <person name="Nelson D.R."/>
            <person name="Qian J."/>
            <person name="Song J."/>
            <person name="Luo H."/>
            <person name="Xiang L."/>
            <person name="Li Y."/>
            <person name="Xu Z."/>
            <person name="Ji A."/>
            <person name="Wang L."/>
            <person name="Lu S."/>
            <person name="Hayward A."/>
            <person name="Sun W."/>
            <person name="Li X."/>
            <person name="Schwartz D.C."/>
            <person name="Wang Y."/>
            <person name="Chen S."/>
        </authorList>
    </citation>
    <scope>NUCLEOTIDE SEQUENCE [LARGE SCALE GENOMIC DNA]</scope>
    <source>
        <strain evidence="1 2">ZZ0214-1</strain>
    </source>
</reference>
<accession>A0A2G8SRW2</accession>
<comment type="caution">
    <text evidence="1">The sequence shown here is derived from an EMBL/GenBank/DDBJ whole genome shotgun (WGS) entry which is preliminary data.</text>
</comment>
<protein>
    <submittedName>
        <fullName evidence="1">Uncharacterized protein</fullName>
    </submittedName>
</protein>
<gene>
    <name evidence="1" type="ORF">GSI_00198</name>
</gene>
<keyword evidence="2" id="KW-1185">Reference proteome</keyword>